<comment type="caution">
    <text evidence="1">The sequence shown here is derived from an EMBL/GenBank/DDBJ whole genome shotgun (WGS) entry which is preliminary data.</text>
</comment>
<evidence type="ECO:0000313" key="1">
    <source>
        <dbReference type="EMBL" id="TDW26015.1"/>
    </source>
</evidence>
<dbReference type="Proteomes" id="UP000294743">
    <property type="component" value="Unassembled WGS sequence"/>
</dbReference>
<protein>
    <submittedName>
        <fullName evidence="1">Uncharacterized protein</fullName>
    </submittedName>
</protein>
<evidence type="ECO:0000313" key="2">
    <source>
        <dbReference type="Proteomes" id="UP000294743"/>
    </source>
</evidence>
<accession>A0A4R8A6G7</accession>
<dbReference type="OrthoDB" id="2057603at2"/>
<reference evidence="1 2" key="1">
    <citation type="submission" date="2019-03" db="EMBL/GenBank/DDBJ databases">
        <title>Genomic Encyclopedia of Type Strains, Phase IV (KMG-IV): sequencing the most valuable type-strain genomes for metagenomic binning, comparative biology and taxonomic classification.</title>
        <authorList>
            <person name="Goeker M."/>
        </authorList>
    </citation>
    <scope>NUCLEOTIDE SEQUENCE [LARGE SCALE GENOMIC DNA]</scope>
    <source>
        <strain evidence="1 2">DSM 28867</strain>
    </source>
</reference>
<dbReference type="AlphaFoldDB" id="A0A4R8A6G7"/>
<dbReference type="EMBL" id="SODD01000002">
    <property type="protein sequence ID" value="TDW26015.1"/>
    <property type="molecule type" value="Genomic_DNA"/>
</dbReference>
<organism evidence="1 2">
    <name type="scientific">Breznakia blatticola</name>
    <dbReference type="NCBI Taxonomy" id="1754012"/>
    <lineage>
        <taxon>Bacteria</taxon>
        <taxon>Bacillati</taxon>
        <taxon>Bacillota</taxon>
        <taxon>Erysipelotrichia</taxon>
        <taxon>Erysipelotrichales</taxon>
        <taxon>Erysipelotrichaceae</taxon>
        <taxon>Breznakia</taxon>
    </lineage>
</organism>
<proteinExistence type="predicted"/>
<keyword evidence="2" id="KW-1185">Reference proteome</keyword>
<gene>
    <name evidence="1" type="ORF">EDD63_10236</name>
</gene>
<name>A0A4R8A6G7_9FIRM</name>
<dbReference type="RefSeq" id="WP_134167561.1">
    <property type="nucleotide sequence ID" value="NZ_SODD01000002.1"/>
</dbReference>
<sequence length="138" mass="16386">MLEIIINRDSVCLADDMSNHTLICRMNDDATYIDLFAKIKELNYFPNVSGNNIVWVLQSKAYNCIFSYFSFTDKFSLGLSEENLISLCKKYNHLHFKFFSSPSKWKAYIMQMYNDNTYQIWKDGWVEEIEYCDYLEGL</sequence>